<keyword evidence="3" id="KW-1185">Reference proteome</keyword>
<evidence type="ECO:0000256" key="1">
    <source>
        <dbReference type="SAM" id="Coils"/>
    </source>
</evidence>
<organism evidence="2 3">
    <name type="scientific">Podila minutissima</name>
    <dbReference type="NCBI Taxonomy" id="64525"/>
    <lineage>
        <taxon>Eukaryota</taxon>
        <taxon>Fungi</taxon>
        <taxon>Fungi incertae sedis</taxon>
        <taxon>Mucoromycota</taxon>
        <taxon>Mortierellomycotina</taxon>
        <taxon>Mortierellomycetes</taxon>
        <taxon>Mortierellales</taxon>
        <taxon>Mortierellaceae</taxon>
        <taxon>Podila</taxon>
    </lineage>
</organism>
<reference evidence="2" key="1">
    <citation type="journal article" date="2020" name="Fungal Divers.">
        <title>Resolving the Mortierellaceae phylogeny through synthesis of multi-gene phylogenetics and phylogenomics.</title>
        <authorList>
            <person name="Vandepol N."/>
            <person name="Liber J."/>
            <person name="Desiro A."/>
            <person name="Na H."/>
            <person name="Kennedy M."/>
            <person name="Barry K."/>
            <person name="Grigoriev I.V."/>
            <person name="Miller A.N."/>
            <person name="O'Donnell K."/>
            <person name="Stajich J.E."/>
            <person name="Bonito G."/>
        </authorList>
    </citation>
    <scope>NUCLEOTIDE SEQUENCE</scope>
    <source>
        <strain evidence="2">NVP1</strain>
    </source>
</reference>
<protein>
    <submittedName>
        <fullName evidence="2">Uncharacterized protein</fullName>
    </submittedName>
</protein>
<feature type="coiled-coil region" evidence="1">
    <location>
        <begin position="100"/>
        <end position="127"/>
    </location>
</feature>
<proteinExistence type="predicted"/>
<dbReference type="Proteomes" id="UP000696485">
    <property type="component" value="Unassembled WGS sequence"/>
</dbReference>
<dbReference type="AlphaFoldDB" id="A0A9P5VKF2"/>
<dbReference type="EMBL" id="JAAAUY010000502">
    <property type="protein sequence ID" value="KAF9329130.1"/>
    <property type="molecule type" value="Genomic_DNA"/>
</dbReference>
<gene>
    <name evidence="2" type="ORF">BG006_007796</name>
</gene>
<name>A0A9P5VKF2_9FUNG</name>
<evidence type="ECO:0000313" key="3">
    <source>
        <dbReference type="Proteomes" id="UP000696485"/>
    </source>
</evidence>
<sequence length="215" mass="23973">MAGYVKGVERRLRKPISLNVMPELQQLEIVTALLVRNTKSMPEDNVYTLVKQLTDDLQHLESKIHTLSNCMQFSLQNKPTSNTDGYSAAQGPSLKCDILAEVLKRTLSQISRELEKAEKTNADKEAIVLFRSWMQHLAISAGYWYTALADYQPRKGLVYTDAAAVLQDQSFIATLLQAKGLEEMVKLIPLVVAQANSLEACTNVQEATSGDQEEE</sequence>
<comment type="caution">
    <text evidence="2">The sequence shown here is derived from an EMBL/GenBank/DDBJ whole genome shotgun (WGS) entry which is preliminary data.</text>
</comment>
<evidence type="ECO:0000313" key="2">
    <source>
        <dbReference type="EMBL" id="KAF9329130.1"/>
    </source>
</evidence>
<keyword evidence="1" id="KW-0175">Coiled coil</keyword>
<accession>A0A9P5VKF2</accession>